<gene>
    <name evidence="1" type="ORF">CAMGR0001_0725</name>
</gene>
<reference evidence="1 2" key="1">
    <citation type="submission" date="2009-07" db="EMBL/GenBank/DDBJ databases">
        <authorList>
            <person name="Madupu R."/>
            <person name="Sebastian Y."/>
            <person name="Durkin A.S."/>
            <person name="Torralba M."/>
            <person name="Methe B."/>
            <person name="Sutton G.G."/>
            <person name="Strausberg R.L."/>
            <person name="Nelson K.E."/>
        </authorList>
    </citation>
    <scope>NUCLEOTIDE SEQUENCE [LARGE SCALE GENOMIC DNA]</scope>
    <source>
        <strain evidence="1 2">RM3268</strain>
    </source>
</reference>
<accession>C8PFT2</accession>
<organism evidence="1 2">
    <name type="scientific">Campylobacter gracilis RM3268</name>
    <dbReference type="NCBI Taxonomy" id="553220"/>
    <lineage>
        <taxon>Bacteria</taxon>
        <taxon>Pseudomonadati</taxon>
        <taxon>Campylobacterota</taxon>
        <taxon>Epsilonproteobacteria</taxon>
        <taxon>Campylobacterales</taxon>
        <taxon>Campylobacteraceae</taxon>
        <taxon>Campylobacter</taxon>
    </lineage>
</organism>
<keyword evidence="2" id="KW-1185">Reference proteome</keyword>
<evidence type="ECO:0000313" key="1">
    <source>
        <dbReference type="EMBL" id="EEV17970.1"/>
    </source>
</evidence>
<comment type="caution">
    <text evidence="1">The sequence shown here is derived from an EMBL/GenBank/DDBJ whole genome shotgun (WGS) entry which is preliminary data.</text>
</comment>
<sequence>MLLALPQPRSAAWHFSARRLAAEKLFYTRNFTLVRLNLTALRARKIYNLSSYLS</sequence>
<name>C8PFT2_9BACT</name>
<dbReference type="EMBL" id="ACYG01000019">
    <property type="protein sequence ID" value="EEV17970.1"/>
    <property type="molecule type" value="Genomic_DNA"/>
</dbReference>
<protein>
    <submittedName>
        <fullName evidence="1">Uncharacterized protein</fullName>
    </submittedName>
</protein>
<proteinExistence type="predicted"/>
<dbReference type="Proteomes" id="UP000005709">
    <property type="component" value="Unassembled WGS sequence"/>
</dbReference>
<evidence type="ECO:0000313" key="2">
    <source>
        <dbReference type="Proteomes" id="UP000005709"/>
    </source>
</evidence>
<dbReference type="AlphaFoldDB" id="C8PFT2"/>